<dbReference type="EMBL" id="LT607411">
    <property type="protein sequence ID" value="SCE96112.1"/>
    <property type="molecule type" value="Genomic_DNA"/>
</dbReference>
<dbReference type="OrthoDB" id="2986442at2"/>
<name>A0A1C4WIT1_MICVI</name>
<dbReference type="GO" id="GO:0022857">
    <property type="term" value="F:transmembrane transporter activity"/>
    <property type="evidence" value="ECO:0007669"/>
    <property type="project" value="TreeGrafter"/>
</dbReference>
<dbReference type="GO" id="GO:0005886">
    <property type="term" value="C:plasma membrane"/>
    <property type="evidence" value="ECO:0007669"/>
    <property type="project" value="TreeGrafter"/>
</dbReference>
<dbReference type="AlphaFoldDB" id="A0A1C4WIT1"/>
<accession>A0A1C4WIT1</accession>
<keyword evidence="2 4" id="KW-0067">ATP-binding</keyword>
<dbReference type="Pfam" id="PF00005">
    <property type="entry name" value="ABC_tran"/>
    <property type="match status" value="2"/>
</dbReference>
<keyword evidence="1" id="KW-0547">Nucleotide-binding</keyword>
<sequence>MTSNGSTSDAAVAGGLSVTGLHVVDAAGRTVIGPVDLHAAPGEVVALVGPSGAGKTVLLSAVLDALTPPLRRVAGQVRWQATLVAPGAAARRWRRRCVGVVGQDPAQALHPLRRAAALIAESGADAVSTRAALAAVGLDPARYADRRAHQLSGGQAQRVAVARAVAAEPDLLVLDEPTSALDEAAMQHVAAAVRVRRGDPRCVTLLVSHDAAVVAALADRVVQIGAPATAAAAGSVSRPAPGATPLLSVRGLTVSQPPGGAALLRGVDFQVAAGEFVAVRGPSGCGKSTLLRALAGLHPVDAGHARLSDTDLPWPVRHRTRPLLRAVQLVGQHPADALNPAHRVGAALARPLRTLAGVDAPDTHIARLLIQVGLAPDIAARRPHELSGGQRQRVALARALAAGPRLLLADEVTAALDAATAAGVLDLLDRLRGDGLAVLTASHDPAVAARADRVLLLHDNHLTAEDPAHAP</sequence>
<dbReference type="SUPFAM" id="SSF52540">
    <property type="entry name" value="P-loop containing nucleoside triphosphate hydrolases"/>
    <property type="match status" value="2"/>
</dbReference>
<dbReference type="InterPro" id="IPR017871">
    <property type="entry name" value="ABC_transporter-like_CS"/>
</dbReference>
<dbReference type="PANTHER" id="PTHR24220">
    <property type="entry name" value="IMPORT ATP-BINDING PROTEIN"/>
    <property type="match status" value="1"/>
</dbReference>
<dbReference type="Proteomes" id="UP000198242">
    <property type="component" value="Chromosome I"/>
</dbReference>
<evidence type="ECO:0000256" key="1">
    <source>
        <dbReference type="ARBA" id="ARBA00022741"/>
    </source>
</evidence>
<dbReference type="InterPro" id="IPR003593">
    <property type="entry name" value="AAA+_ATPase"/>
</dbReference>
<dbReference type="PROSITE" id="PS00211">
    <property type="entry name" value="ABC_TRANSPORTER_1"/>
    <property type="match status" value="2"/>
</dbReference>
<dbReference type="InterPro" id="IPR003439">
    <property type="entry name" value="ABC_transporter-like_ATP-bd"/>
</dbReference>
<dbReference type="RefSeq" id="WP_089006380.1">
    <property type="nucleotide sequence ID" value="NZ_LT607411.1"/>
</dbReference>
<dbReference type="InterPro" id="IPR027417">
    <property type="entry name" value="P-loop_NTPase"/>
</dbReference>
<evidence type="ECO:0000259" key="3">
    <source>
        <dbReference type="PROSITE" id="PS50893"/>
    </source>
</evidence>
<gene>
    <name evidence="4" type="ORF">GA0074695_2481</name>
</gene>
<dbReference type="Gene3D" id="3.40.50.300">
    <property type="entry name" value="P-loop containing nucleotide triphosphate hydrolases"/>
    <property type="match status" value="2"/>
</dbReference>
<feature type="domain" description="ABC transporter" evidence="3">
    <location>
        <begin position="16"/>
        <end position="251"/>
    </location>
</feature>
<evidence type="ECO:0000256" key="2">
    <source>
        <dbReference type="ARBA" id="ARBA00022840"/>
    </source>
</evidence>
<feature type="domain" description="ABC transporter" evidence="3">
    <location>
        <begin position="249"/>
        <end position="470"/>
    </location>
</feature>
<dbReference type="SMART" id="SM00382">
    <property type="entry name" value="AAA"/>
    <property type="match status" value="2"/>
</dbReference>
<proteinExistence type="predicted"/>
<evidence type="ECO:0000313" key="5">
    <source>
        <dbReference type="Proteomes" id="UP000198242"/>
    </source>
</evidence>
<organism evidence="4 5">
    <name type="scientific">Micromonospora viridifaciens</name>
    <dbReference type="NCBI Taxonomy" id="1881"/>
    <lineage>
        <taxon>Bacteria</taxon>
        <taxon>Bacillati</taxon>
        <taxon>Actinomycetota</taxon>
        <taxon>Actinomycetes</taxon>
        <taxon>Micromonosporales</taxon>
        <taxon>Micromonosporaceae</taxon>
        <taxon>Micromonospora</taxon>
    </lineage>
</organism>
<keyword evidence="5" id="KW-1185">Reference proteome</keyword>
<dbReference type="GO" id="GO:0016887">
    <property type="term" value="F:ATP hydrolysis activity"/>
    <property type="evidence" value="ECO:0007669"/>
    <property type="project" value="InterPro"/>
</dbReference>
<dbReference type="InterPro" id="IPR015854">
    <property type="entry name" value="ABC_transpr_LolD-like"/>
</dbReference>
<dbReference type="GO" id="GO:0005524">
    <property type="term" value="F:ATP binding"/>
    <property type="evidence" value="ECO:0007669"/>
    <property type="project" value="UniProtKB-KW"/>
</dbReference>
<protein>
    <submittedName>
        <fullName evidence="4">Peptide/nickel transport system ATP-binding protein</fullName>
    </submittedName>
</protein>
<dbReference type="PANTHER" id="PTHR24220:SF685">
    <property type="entry name" value="ABC TRANSPORTER RELATED"/>
    <property type="match status" value="1"/>
</dbReference>
<dbReference type="PROSITE" id="PS50893">
    <property type="entry name" value="ABC_TRANSPORTER_2"/>
    <property type="match status" value="2"/>
</dbReference>
<evidence type="ECO:0000313" key="4">
    <source>
        <dbReference type="EMBL" id="SCE96112.1"/>
    </source>
</evidence>
<reference evidence="5" key="1">
    <citation type="submission" date="2016-06" db="EMBL/GenBank/DDBJ databases">
        <authorList>
            <person name="Varghese N."/>
            <person name="Submissions Spin"/>
        </authorList>
    </citation>
    <scope>NUCLEOTIDE SEQUENCE [LARGE SCALE GENOMIC DNA]</scope>
    <source>
        <strain evidence="5">DSM 43909</strain>
    </source>
</reference>